<protein>
    <submittedName>
        <fullName evidence="3">ABC transmembrane type-1 domain-containing protein</fullName>
    </submittedName>
</protein>
<evidence type="ECO:0000313" key="2">
    <source>
        <dbReference type="Proteomes" id="UP000492821"/>
    </source>
</evidence>
<feature type="transmembrane region" description="Helical" evidence="1">
    <location>
        <begin position="9"/>
        <end position="33"/>
    </location>
</feature>
<dbReference type="AlphaFoldDB" id="A0A7E4VGN1"/>
<accession>A0A7E4VGN1</accession>
<dbReference type="WBParaSite" id="Pan_g20907.t1">
    <property type="protein sequence ID" value="Pan_g20907.t1"/>
    <property type="gene ID" value="Pan_g20907"/>
</dbReference>
<name>A0A7E4VGN1_PANRE</name>
<proteinExistence type="predicted"/>
<feature type="transmembrane region" description="Helical" evidence="1">
    <location>
        <begin position="39"/>
        <end position="63"/>
    </location>
</feature>
<evidence type="ECO:0000313" key="3">
    <source>
        <dbReference type="WBParaSite" id="Pan_g20907.t1"/>
    </source>
</evidence>
<organism evidence="2 3">
    <name type="scientific">Panagrellus redivivus</name>
    <name type="common">Microworm</name>
    <dbReference type="NCBI Taxonomy" id="6233"/>
    <lineage>
        <taxon>Eukaryota</taxon>
        <taxon>Metazoa</taxon>
        <taxon>Ecdysozoa</taxon>
        <taxon>Nematoda</taxon>
        <taxon>Chromadorea</taxon>
        <taxon>Rhabditida</taxon>
        <taxon>Tylenchina</taxon>
        <taxon>Panagrolaimomorpha</taxon>
        <taxon>Panagrolaimoidea</taxon>
        <taxon>Panagrolaimidae</taxon>
        <taxon>Panagrellus</taxon>
    </lineage>
</organism>
<sequence>MHKEMTHKLYAQAAVPMFMAALFGVVCVCLFLLPVYYGGLFVALLLPNPWIVVINPLMTLFCIKQYRDVAKAILQGRIAEIRSNMSINRDSKGIAIVMSNNRSVNSTTFTK</sequence>
<keyword evidence="1" id="KW-0472">Membrane</keyword>
<dbReference type="Proteomes" id="UP000492821">
    <property type="component" value="Unassembled WGS sequence"/>
</dbReference>
<keyword evidence="2" id="KW-1185">Reference proteome</keyword>
<evidence type="ECO:0000256" key="1">
    <source>
        <dbReference type="SAM" id="Phobius"/>
    </source>
</evidence>
<reference evidence="2" key="1">
    <citation type="journal article" date="2013" name="Genetics">
        <title>The draft genome and transcriptome of Panagrellus redivivus are shaped by the harsh demands of a free-living lifestyle.</title>
        <authorList>
            <person name="Srinivasan J."/>
            <person name="Dillman A.R."/>
            <person name="Macchietto M.G."/>
            <person name="Heikkinen L."/>
            <person name="Lakso M."/>
            <person name="Fracchia K.M."/>
            <person name="Antoshechkin I."/>
            <person name="Mortazavi A."/>
            <person name="Wong G."/>
            <person name="Sternberg P.W."/>
        </authorList>
    </citation>
    <scope>NUCLEOTIDE SEQUENCE [LARGE SCALE GENOMIC DNA]</scope>
    <source>
        <strain evidence="2">MT8872</strain>
    </source>
</reference>
<keyword evidence="1" id="KW-1133">Transmembrane helix</keyword>
<reference evidence="3" key="2">
    <citation type="submission" date="2020-10" db="UniProtKB">
        <authorList>
            <consortium name="WormBaseParasite"/>
        </authorList>
    </citation>
    <scope>IDENTIFICATION</scope>
</reference>
<keyword evidence="1" id="KW-0812">Transmembrane</keyword>